<dbReference type="Gene3D" id="1.10.510.10">
    <property type="entry name" value="Transferase(Phosphotransferase) domain 1"/>
    <property type="match status" value="1"/>
</dbReference>
<dbReference type="SUPFAM" id="SSF56112">
    <property type="entry name" value="Protein kinase-like (PK-like)"/>
    <property type="match status" value="1"/>
</dbReference>
<feature type="compositionally biased region" description="Polar residues" evidence="1">
    <location>
        <begin position="137"/>
        <end position="148"/>
    </location>
</feature>
<dbReference type="EMBL" id="JABBWE010000044">
    <property type="protein sequence ID" value="KAG1791187.1"/>
    <property type="molecule type" value="Genomic_DNA"/>
</dbReference>
<dbReference type="InterPro" id="IPR011009">
    <property type="entry name" value="Kinase-like_dom_sf"/>
</dbReference>
<proteinExistence type="predicted"/>
<dbReference type="InterPro" id="IPR040976">
    <property type="entry name" value="Pkinase_fungal"/>
</dbReference>
<dbReference type="AlphaFoldDB" id="A0A9P7ALV7"/>
<sequence>MQQVVSTTSYRRCLLASITTTNVVPAPRNQNEMNKVLDEELDGNVMWEEKSLPRNVESVMDAIFIQSDFTPESIGTILYQPIESSSGRKSTVVPVFIPATRGAGGTWQLDRKNVQPRSLARTSASRKQMPHKKTKLRSQTSTAVSALTDTEVEGSDSSLTAPDTDKSFNAQEYNDKNPNNKRVKTSATAEGRWTLLFNTVQAVMHSLYAKCFPNPSKSFPFRPMDLVCGQPKRIWSSKFSTIVVPDDTNAQKPDIILVDCSLRDSSLRWCNIITCVELTDSELNTQIPLYRGSATKGYLLMREQPWRRFVFIFSIAHNQLRLHYFDRSGLIISRPISITKNPVRLLDVLNTVTLAHTNTLGFDPTMHMCDCTCKNTHHDLREKAIGWIEGKDGTHLSIMSILWRSQGFFSRGTTCYRVQTPGGDEYALKDCWVPENRRYHEGNVLRMVAGVPNVVRLVDEWDVLYDGVPDCTDRIRASYGTSSAGFIRRYHRRLLLSPCGELLLTYSSRTELVKAFHDIVVAHGLMLDCHVLHGDLSPNNFILYDGQVYFIDFDHAGITTDSHSIQSEGTGTRPYMSIRLLRESLDDSESQETVSHTAGDDLESLFYIFVEFATTFDGPCAMKKDEAKKPMWYQYWLLMGHKSWTTKQGFVLSNPGDTSLMSQTTSFFQSFGPIIQEWRHLILAAAEAACKTNGLPSGVSHKELATLLYKWLSQLPQEVPEYYVPPATASPLPIIASSSRIAHPSGSNNMASLATGPRRSQSSDPSSTPSQPPGSQKRSAARDDWESQKRLLGTNLQALVDAQNHHPYSPPNICIVLSVSNSNTHGTRPFIAPRLLPSIPTIQAPLTPTRSRGRIA</sequence>
<comment type="caution">
    <text evidence="3">The sequence shown here is derived from an EMBL/GenBank/DDBJ whole genome shotgun (WGS) entry which is preliminary data.</text>
</comment>
<feature type="compositionally biased region" description="Polar residues" evidence="1">
    <location>
        <begin position="155"/>
        <end position="172"/>
    </location>
</feature>
<dbReference type="GO" id="GO:0004672">
    <property type="term" value="F:protein kinase activity"/>
    <property type="evidence" value="ECO:0007669"/>
    <property type="project" value="InterPro"/>
</dbReference>
<keyword evidence="4" id="KW-1185">Reference proteome</keyword>
<dbReference type="PROSITE" id="PS50011">
    <property type="entry name" value="PROTEIN_KINASE_DOM"/>
    <property type="match status" value="1"/>
</dbReference>
<organism evidence="3 4">
    <name type="scientific">Suillus plorans</name>
    <dbReference type="NCBI Taxonomy" id="116603"/>
    <lineage>
        <taxon>Eukaryota</taxon>
        <taxon>Fungi</taxon>
        <taxon>Dikarya</taxon>
        <taxon>Basidiomycota</taxon>
        <taxon>Agaricomycotina</taxon>
        <taxon>Agaricomycetes</taxon>
        <taxon>Agaricomycetidae</taxon>
        <taxon>Boletales</taxon>
        <taxon>Suillineae</taxon>
        <taxon>Suillaceae</taxon>
        <taxon>Suillus</taxon>
    </lineage>
</organism>
<dbReference type="PANTHER" id="PTHR38248">
    <property type="entry name" value="FUNK1 6"/>
    <property type="match status" value="1"/>
</dbReference>
<evidence type="ECO:0000259" key="2">
    <source>
        <dbReference type="PROSITE" id="PS50011"/>
    </source>
</evidence>
<dbReference type="OrthoDB" id="2636366at2759"/>
<dbReference type="Proteomes" id="UP000719766">
    <property type="component" value="Unassembled WGS sequence"/>
</dbReference>
<dbReference type="Pfam" id="PF17667">
    <property type="entry name" value="Pkinase_fungal"/>
    <property type="match status" value="1"/>
</dbReference>
<reference evidence="3" key="1">
    <citation type="journal article" date="2020" name="New Phytol.">
        <title>Comparative genomics reveals dynamic genome evolution in host specialist ectomycorrhizal fungi.</title>
        <authorList>
            <person name="Lofgren L.A."/>
            <person name="Nguyen N.H."/>
            <person name="Vilgalys R."/>
            <person name="Ruytinx J."/>
            <person name="Liao H.L."/>
            <person name="Branco S."/>
            <person name="Kuo A."/>
            <person name="LaButti K."/>
            <person name="Lipzen A."/>
            <person name="Andreopoulos W."/>
            <person name="Pangilinan J."/>
            <person name="Riley R."/>
            <person name="Hundley H."/>
            <person name="Na H."/>
            <person name="Barry K."/>
            <person name="Grigoriev I.V."/>
            <person name="Stajich J.E."/>
            <person name="Kennedy P.G."/>
        </authorList>
    </citation>
    <scope>NUCLEOTIDE SEQUENCE</scope>
    <source>
        <strain evidence="3">S12</strain>
    </source>
</reference>
<feature type="compositionally biased region" description="Low complexity" evidence="1">
    <location>
        <begin position="756"/>
        <end position="775"/>
    </location>
</feature>
<feature type="region of interest" description="Disordered" evidence="1">
    <location>
        <begin position="111"/>
        <end position="185"/>
    </location>
</feature>
<accession>A0A9P7ALV7</accession>
<evidence type="ECO:0000313" key="3">
    <source>
        <dbReference type="EMBL" id="KAG1791187.1"/>
    </source>
</evidence>
<dbReference type="RefSeq" id="XP_041158072.1">
    <property type="nucleotide sequence ID" value="XM_041306928.1"/>
</dbReference>
<dbReference type="GO" id="GO:0005524">
    <property type="term" value="F:ATP binding"/>
    <property type="evidence" value="ECO:0007669"/>
    <property type="project" value="InterPro"/>
</dbReference>
<evidence type="ECO:0000313" key="4">
    <source>
        <dbReference type="Proteomes" id="UP000719766"/>
    </source>
</evidence>
<name>A0A9P7ALV7_9AGAM</name>
<dbReference type="PANTHER" id="PTHR38248:SF2">
    <property type="entry name" value="FUNK1 11"/>
    <property type="match status" value="1"/>
</dbReference>
<protein>
    <recommendedName>
        <fullName evidence="2">Protein kinase domain-containing protein</fullName>
    </recommendedName>
</protein>
<dbReference type="InterPro" id="IPR000719">
    <property type="entry name" value="Prot_kinase_dom"/>
</dbReference>
<dbReference type="GeneID" id="64600692"/>
<evidence type="ECO:0000256" key="1">
    <source>
        <dbReference type="SAM" id="MobiDB-lite"/>
    </source>
</evidence>
<feature type="domain" description="Protein kinase" evidence="2">
    <location>
        <begin position="398"/>
        <end position="735"/>
    </location>
</feature>
<gene>
    <name evidence="3" type="ORF">HD556DRAFT_1445451</name>
</gene>
<feature type="region of interest" description="Disordered" evidence="1">
    <location>
        <begin position="745"/>
        <end position="786"/>
    </location>
</feature>